<sequence length="171" mass="18695">MAHQQLNSLFSTTGSAKLTTKNKQTNLIRALKQAAKSQVDLPQPQKGTDLHQVYQAQKKLALATDNLKAGNQQLALTLTKLENQNTAISKLSVASQKINLGNQKISQGQKKLLVGLKQLAQKEALTTALRKIKHSKNRQISQAFSHTYLVGAVIVLILSPIALLTDRKPLT</sequence>
<feature type="transmembrane region" description="Helical" evidence="1">
    <location>
        <begin position="143"/>
        <end position="164"/>
    </location>
</feature>
<dbReference type="Proteomes" id="UP000236162">
    <property type="component" value="Unassembled WGS sequence"/>
</dbReference>
<keyword evidence="1" id="KW-1133">Transmembrane helix</keyword>
<dbReference type="EMBL" id="BDOR01000020">
    <property type="protein sequence ID" value="GBF03045.1"/>
    <property type="molecule type" value="Genomic_DNA"/>
</dbReference>
<accession>A0ABQ0NDA4</accession>
<keyword evidence="1" id="KW-0812">Transmembrane</keyword>
<evidence type="ECO:0000313" key="3">
    <source>
        <dbReference type="Proteomes" id="UP000236162"/>
    </source>
</evidence>
<keyword evidence="3" id="KW-1185">Reference proteome</keyword>
<keyword evidence="1" id="KW-0472">Membrane</keyword>
<organism evidence="2 3">
    <name type="scientific">Lactiplantibacillus paraplantarum</name>
    <dbReference type="NCBI Taxonomy" id="60520"/>
    <lineage>
        <taxon>Bacteria</taxon>
        <taxon>Bacillati</taxon>
        <taxon>Bacillota</taxon>
        <taxon>Bacilli</taxon>
        <taxon>Lactobacillales</taxon>
        <taxon>Lactobacillaceae</taxon>
        <taxon>Lactiplantibacillus</taxon>
    </lineage>
</organism>
<proteinExistence type="predicted"/>
<gene>
    <name evidence="2" type="ORF">LPPLD21_02600</name>
</gene>
<protein>
    <submittedName>
        <fullName evidence="2">Major facilitator superfamily transporter</fullName>
    </submittedName>
</protein>
<name>A0ABQ0NDA4_9LACO</name>
<evidence type="ECO:0000313" key="2">
    <source>
        <dbReference type="EMBL" id="GBF03045.1"/>
    </source>
</evidence>
<evidence type="ECO:0000256" key="1">
    <source>
        <dbReference type="SAM" id="Phobius"/>
    </source>
</evidence>
<dbReference type="RefSeq" id="WP_003646126.1">
    <property type="nucleotide sequence ID" value="NZ_BDOR01000020.1"/>
</dbReference>
<reference evidence="2 3" key="1">
    <citation type="submission" date="2017-04" db="EMBL/GenBank/DDBJ databases">
        <title>In vitro and in silico characterization of Lactobacillus paraplantarum D2-1, a starter culture for soymilk fermentation.</title>
        <authorList>
            <person name="Endo A."/>
            <person name="Sasaki F."/>
            <person name="Maeno S."/>
            <person name="Kanesaki Y."/>
            <person name="Kubota E."/>
            <person name="Torres G.A."/>
            <person name="Tomita S."/>
            <person name="Nakagawa J."/>
        </authorList>
    </citation>
    <scope>NUCLEOTIDE SEQUENCE [LARGE SCALE GENOMIC DNA]</scope>
    <source>
        <strain evidence="2 3">D2-1</strain>
    </source>
</reference>
<comment type="caution">
    <text evidence="2">The sequence shown here is derived from an EMBL/GenBank/DDBJ whole genome shotgun (WGS) entry which is preliminary data.</text>
</comment>